<evidence type="ECO:0000259" key="9">
    <source>
        <dbReference type="Pfam" id="PF06144"/>
    </source>
</evidence>
<accession>A0A831YCU5</accession>
<feature type="domain" description="DNA polymerase III delta subunit-like C-terminal" evidence="10">
    <location>
        <begin position="207"/>
        <end position="326"/>
    </location>
</feature>
<evidence type="ECO:0000256" key="5">
    <source>
        <dbReference type="ARBA" id="ARBA00022705"/>
    </source>
</evidence>
<dbReference type="EC" id="2.7.7.7" evidence="1"/>
<dbReference type="PANTHER" id="PTHR34388:SF1">
    <property type="entry name" value="DNA POLYMERASE III SUBUNIT DELTA"/>
    <property type="match status" value="1"/>
</dbReference>
<dbReference type="SUPFAM" id="SSF52540">
    <property type="entry name" value="P-loop containing nucleoside triphosphate hydrolases"/>
    <property type="match status" value="1"/>
</dbReference>
<evidence type="ECO:0000256" key="7">
    <source>
        <dbReference type="ARBA" id="ARBA00034754"/>
    </source>
</evidence>
<dbReference type="Gene3D" id="3.40.50.300">
    <property type="entry name" value="P-loop containing nucleotide triphosphate hydrolases"/>
    <property type="match status" value="1"/>
</dbReference>
<evidence type="ECO:0000256" key="8">
    <source>
        <dbReference type="ARBA" id="ARBA00049244"/>
    </source>
</evidence>
<evidence type="ECO:0000259" key="10">
    <source>
        <dbReference type="Pfam" id="PF21694"/>
    </source>
</evidence>
<dbReference type="InterPro" id="IPR008921">
    <property type="entry name" value="DNA_pol3_clamp-load_cplx_C"/>
</dbReference>
<name>A0A831YCU5_9AQUI</name>
<comment type="caution">
    <text evidence="11">The sequence shown here is derived from an EMBL/GenBank/DDBJ whole genome shotgun (WGS) entry which is preliminary data.</text>
</comment>
<dbReference type="GO" id="GO:0006261">
    <property type="term" value="P:DNA-templated DNA replication"/>
    <property type="evidence" value="ECO:0007669"/>
    <property type="project" value="TreeGrafter"/>
</dbReference>
<proteinExistence type="inferred from homology"/>
<dbReference type="Gene3D" id="1.10.8.60">
    <property type="match status" value="1"/>
</dbReference>
<feature type="domain" description="DNA polymerase III delta N-terminal" evidence="9">
    <location>
        <begin position="45"/>
        <end position="117"/>
    </location>
</feature>
<dbReference type="InterPro" id="IPR005790">
    <property type="entry name" value="DNA_polIII_delta"/>
</dbReference>
<reference evidence="11" key="1">
    <citation type="journal article" date="2020" name="mSystems">
        <title>Genome- and Community-Level Interaction Insights into Carbon Utilization and Element Cycling Functions of Hydrothermarchaeota in Hydrothermal Sediment.</title>
        <authorList>
            <person name="Zhou Z."/>
            <person name="Liu Y."/>
            <person name="Xu W."/>
            <person name="Pan J."/>
            <person name="Luo Z.H."/>
            <person name="Li M."/>
        </authorList>
    </citation>
    <scope>NUCLEOTIDE SEQUENCE [LARGE SCALE GENOMIC DNA]</scope>
    <source>
        <strain evidence="11">SpSt-1257</strain>
    </source>
</reference>
<gene>
    <name evidence="11" type="primary">holA</name>
    <name evidence="11" type="ORF">ENO34_00785</name>
</gene>
<evidence type="ECO:0000313" key="11">
    <source>
        <dbReference type="EMBL" id="HEV08918.1"/>
    </source>
</evidence>
<keyword evidence="3 11" id="KW-0808">Transferase</keyword>
<keyword evidence="4 11" id="KW-0548">Nucleotidyltransferase</keyword>
<keyword evidence="6" id="KW-0239">DNA-directed DNA polymerase</keyword>
<comment type="catalytic activity">
    <reaction evidence="8">
        <text>DNA(n) + a 2'-deoxyribonucleoside 5'-triphosphate = DNA(n+1) + diphosphate</text>
        <dbReference type="Rhea" id="RHEA:22508"/>
        <dbReference type="Rhea" id="RHEA-COMP:17339"/>
        <dbReference type="Rhea" id="RHEA-COMP:17340"/>
        <dbReference type="ChEBI" id="CHEBI:33019"/>
        <dbReference type="ChEBI" id="CHEBI:61560"/>
        <dbReference type="ChEBI" id="CHEBI:173112"/>
        <dbReference type="EC" id="2.7.7.7"/>
    </reaction>
</comment>
<dbReference type="Pfam" id="PF06144">
    <property type="entry name" value="DNA_pol3_delta"/>
    <property type="match status" value="1"/>
</dbReference>
<evidence type="ECO:0000256" key="6">
    <source>
        <dbReference type="ARBA" id="ARBA00022932"/>
    </source>
</evidence>
<dbReference type="GO" id="GO:0009360">
    <property type="term" value="C:DNA polymerase III complex"/>
    <property type="evidence" value="ECO:0007669"/>
    <property type="project" value="InterPro"/>
</dbReference>
<evidence type="ECO:0000256" key="1">
    <source>
        <dbReference type="ARBA" id="ARBA00012417"/>
    </source>
</evidence>
<comment type="similarity">
    <text evidence="7">Belongs to the DNA polymerase HolA subunit family.</text>
</comment>
<dbReference type="PANTHER" id="PTHR34388">
    <property type="entry name" value="DNA POLYMERASE III SUBUNIT DELTA"/>
    <property type="match status" value="1"/>
</dbReference>
<evidence type="ECO:0000256" key="4">
    <source>
        <dbReference type="ARBA" id="ARBA00022695"/>
    </source>
</evidence>
<dbReference type="SUPFAM" id="SSF48019">
    <property type="entry name" value="post-AAA+ oligomerization domain-like"/>
    <property type="match status" value="1"/>
</dbReference>
<dbReference type="Pfam" id="PF21694">
    <property type="entry name" value="DNA_pol3_delta_C"/>
    <property type="match status" value="1"/>
</dbReference>
<dbReference type="InterPro" id="IPR027417">
    <property type="entry name" value="P-loop_NTPase"/>
</dbReference>
<dbReference type="Proteomes" id="UP000885621">
    <property type="component" value="Unassembled WGS sequence"/>
</dbReference>
<keyword evidence="5" id="KW-0235">DNA replication</keyword>
<organism evidence="11">
    <name type="scientific">Sulfurihydrogenibium azorense</name>
    <dbReference type="NCBI Taxonomy" id="309806"/>
    <lineage>
        <taxon>Bacteria</taxon>
        <taxon>Pseudomonadati</taxon>
        <taxon>Aquificota</taxon>
        <taxon>Aquificia</taxon>
        <taxon>Aquificales</taxon>
        <taxon>Hydrogenothermaceae</taxon>
        <taxon>Sulfurihydrogenibium</taxon>
    </lineage>
</organism>
<dbReference type="GO" id="GO:0003677">
    <property type="term" value="F:DNA binding"/>
    <property type="evidence" value="ECO:0007669"/>
    <property type="project" value="InterPro"/>
</dbReference>
<dbReference type="NCBIfam" id="TIGR01128">
    <property type="entry name" value="holA"/>
    <property type="match status" value="1"/>
</dbReference>
<sequence>MSELKVQQLLKEFDLNKLKPVIFIYGNEDVTKNLFIEKVKSVLATTVFWGDELDFKTFLNEIGTKSLFSTERVIVVRQFEDFVENLKKEELKVFLETLKKITLPKRLILITSFEKIPSSEPYKTLVSLADVLVSNKLSSTGFYTSIKNKLQREGKVISEENLQYLVSLLNNDLTLAKNEIEKLLLYTADKKEITKEDIDAVVTPKFEENVFVFLNNFFKKDKIALKQAINLIENGAHPFEIQSLILSQLEKALYVKSLLDEGIPIEEAFSKVGITAPIQKSNISNILKSRNETELQNLLKSLYSLELQQKVFYQDPTEKFTEFLIKSLVG</sequence>
<dbReference type="InterPro" id="IPR010372">
    <property type="entry name" value="DNA_pol3_delta_N"/>
</dbReference>
<dbReference type="EMBL" id="DSFC01000044">
    <property type="protein sequence ID" value="HEV08918.1"/>
    <property type="molecule type" value="Genomic_DNA"/>
</dbReference>
<evidence type="ECO:0000256" key="2">
    <source>
        <dbReference type="ARBA" id="ARBA00017703"/>
    </source>
</evidence>
<dbReference type="GO" id="GO:0003887">
    <property type="term" value="F:DNA-directed DNA polymerase activity"/>
    <property type="evidence" value="ECO:0007669"/>
    <property type="project" value="UniProtKB-KW"/>
</dbReference>
<dbReference type="Gene3D" id="1.20.272.10">
    <property type="match status" value="1"/>
</dbReference>
<protein>
    <recommendedName>
        <fullName evidence="2">DNA polymerase III subunit delta</fullName>
        <ecNumber evidence="1">2.7.7.7</ecNumber>
    </recommendedName>
</protein>
<dbReference type="AlphaFoldDB" id="A0A831YCU5"/>
<dbReference type="InterPro" id="IPR048466">
    <property type="entry name" value="DNA_pol3_delta-like_C"/>
</dbReference>
<evidence type="ECO:0000256" key="3">
    <source>
        <dbReference type="ARBA" id="ARBA00022679"/>
    </source>
</evidence>